<name>A0A9D1NAM2_9FIRM</name>
<accession>A0A9D1NAM2</accession>
<dbReference type="EMBL" id="DVOE01000063">
    <property type="protein sequence ID" value="HIU99025.1"/>
    <property type="molecule type" value="Genomic_DNA"/>
</dbReference>
<feature type="domain" description="DZANK-type" evidence="1">
    <location>
        <begin position="321"/>
        <end position="372"/>
    </location>
</feature>
<dbReference type="AlphaFoldDB" id="A0A9D1NAM2"/>
<gene>
    <name evidence="3" type="ORF">IAC73_04215</name>
</gene>
<dbReference type="InterPro" id="IPR033880">
    <property type="entry name" value="SPFH_YdjI"/>
</dbReference>
<dbReference type="Proteomes" id="UP000886857">
    <property type="component" value="Unassembled WGS sequence"/>
</dbReference>
<proteinExistence type="predicted"/>
<dbReference type="InterPro" id="IPR036013">
    <property type="entry name" value="Band_7/SPFH_dom_sf"/>
</dbReference>
<dbReference type="PANTHER" id="PTHR37826:SF2">
    <property type="entry name" value="ZINC-RIBBON DOMAIN-CONTAINING PROTEIN"/>
    <property type="match status" value="1"/>
</dbReference>
<comment type="caution">
    <text evidence="3">The sequence shown here is derived from an EMBL/GenBank/DDBJ whole genome shotgun (WGS) entry which is preliminary data.</text>
</comment>
<reference evidence="3" key="1">
    <citation type="submission" date="2020-10" db="EMBL/GenBank/DDBJ databases">
        <authorList>
            <person name="Gilroy R."/>
        </authorList>
    </citation>
    <scope>NUCLEOTIDE SEQUENCE</scope>
    <source>
        <strain evidence="3">10406</strain>
    </source>
</reference>
<dbReference type="PANTHER" id="PTHR37826">
    <property type="entry name" value="FLOTILLIN BAND_7_5 DOMAIN PROTEIN"/>
    <property type="match status" value="1"/>
</dbReference>
<sequence>MGITDKLQIFDVIKYEGPTDVFAWKFPGEDFNTHSKLIVNESQEAILFRNGQALDTFTAGRYVLTLDNIPLLSKMQNLFNKGRETQFTSQVYYVNKTIPLNLKWGTDSPIQVYDPFAETIVNVRANGRFGVQVEDSRKMLIKLVGTMTQFDQQTLRDYFIGLMMSEIKSEIGRYITEKQISVLQISMFLAELSETLKRAMSEQFLEYGIRLDNCYVNSVNVPAEDLAKIKAAQDEAKARKVQGYTYQEEKQFEVLGGAARNTGSAGAMMGMGLGLGMGAGMGVPFGAAMGGIAQNAFAQSAPQAPAPAPAQQAPAAGGNPCPGCGYMVPDSFKFCPKCGHAAAPPPVKEADSFCPNCGKQIPAGSKFCPGCGRPVV</sequence>
<protein>
    <submittedName>
        <fullName evidence="3">SPFH domain-containing protein</fullName>
    </submittedName>
</protein>
<dbReference type="Pfam" id="PF13421">
    <property type="entry name" value="Band_7_1"/>
    <property type="match status" value="1"/>
</dbReference>
<dbReference type="InterPro" id="IPR025874">
    <property type="entry name" value="DZR"/>
</dbReference>
<evidence type="ECO:0000313" key="3">
    <source>
        <dbReference type="EMBL" id="HIU99025.1"/>
    </source>
</evidence>
<reference evidence="3" key="2">
    <citation type="journal article" date="2021" name="PeerJ">
        <title>Extensive microbial diversity within the chicken gut microbiome revealed by metagenomics and culture.</title>
        <authorList>
            <person name="Gilroy R."/>
            <person name="Ravi A."/>
            <person name="Getino M."/>
            <person name="Pursley I."/>
            <person name="Horton D.L."/>
            <person name="Alikhan N.F."/>
            <person name="Baker D."/>
            <person name="Gharbi K."/>
            <person name="Hall N."/>
            <person name="Watson M."/>
            <person name="Adriaenssens E.M."/>
            <person name="Foster-Nyarko E."/>
            <person name="Jarju S."/>
            <person name="Secka A."/>
            <person name="Antonio M."/>
            <person name="Oren A."/>
            <person name="Chaudhuri R.R."/>
            <person name="La Ragione R."/>
            <person name="Hildebrand F."/>
            <person name="Pallen M.J."/>
        </authorList>
    </citation>
    <scope>NUCLEOTIDE SEQUENCE</scope>
    <source>
        <strain evidence="3">10406</strain>
    </source>
</reference>
<evidence type="ECO:0000313" key="4">
    <source>
        <dbReference type="Proteomes" id="UP000886857"/>
    </source>
</evidence>
<dbReference type="Pfam" id="PF12773">
    <property type="entry name" value="DZR"/>
    <property type="match status" value="1"/>
</dbReference>
<organism evidence="3 4">
    <name type="scientific">Candidatus Limadaptatus stercoripullorum</name>
    <dbReference type="NCBI Taxonomy" id="2840846"/>
    <lineage>
        <taxon>Bacteria</taxon>
        <taxon>Bacillati</taxon>
        <taxon>Bacillota</taxon>
        <taxon>Clostridia</taxon>
        <taxon>Eubacteriales</taxon>
        <taxon>Candidatus Limadaptatus</taxon>
    </lineage>
</organism>
<evidence type="ECO:0000259" key="2">
    <source>
        <dbReference type="Pfam" id="PF13421"/>
    </source>
</evidence>
<evidence type="ECO:0000259" key="1">
    <source>
        <dbReference type="Pfam" id="PF12773"/>
    </source>
</evidence>
<dbReference type="CDD" id="cd03408">
    <property type="entry name" value="SPFH_like_u1"/>
    <property type="match status" value="1"/>
</dbReference>
<feature type="domain" description="SPFH" evidence="2">
    <location>
        <begin position="28"/>
        <end position="224"/>
    </location>
</feature>
<dbReference type="SUPFAM" id="SSF117892">
    <property type="entry name" value="Band 7/SPFH domain"/>
    <property type="match status" value="1"/>
</dbReference>